<feature type="coiled-coil region" evidence="2">
    <location>
        <begin position="54"/>
        <end position="88"/>
    </location>
</feature>
<dbReference type="Gene3D" id="3.40.50.300">
    <property type="entry name" value="P-loop containing nucleotide triphosphate hydrolases"/>
    <property type="match status" value="1"/>
</dbReference>
<gene>
    <name evidence="4" type="ORF">PsYK624_124680</name>
</gene>
<feature type="domain" description="Nephrocystin 3-like N-terminal" evidence="3">
    <location>
        <begin position="209"/>
        <end position="358"/>
    </location>
</feature>
<dbReference type="Proteomes" id="UP000703269">
    <property type="component" value="Unassembled WGS sequence"/>
</dbReference>
<protein>
    <submittedName>
        <fullName evidence="4">AAA-16 domain-containing protein</fullName>
    </submittedName>
</protein>
<dbReference type="AlphaFoldDB" id="A0A9P3GMR4"/>
<keyword evidence="2" id="KW-0175">Coiled coil</keyword>
<dbReference type="InterPro" id="IPR027417">
    <property type="entry name" value="P-loop_NTPase"/>
</dbReference>
<evidence type="ECO:0000313" key="5">
    <source>
        <dbReference type="Proteomes" id="UP000703269"/>
    </source>
</evidence>
<dbReference type="InterPro" id="IPR056884">
    <property type="entry name" value="NPHP3-like_N"/>
</dbReference>
<keyword evidence="5" id="KW-1185">Reference proteome</keyword>
<evidence type="ECO:0000313" key="4">
    <source>
        <dbReference type="EMBL" id="GJE96274.1"/>
    </source>
</evidence>
<keyword evidence="1" id="KW-0677">Repeat</keyword>
<dbReference type="PANTHER" id="PTHR10039">
    <property type="entry name" value="AMELOGENIN"/>
    <property type="match status" value="1"/>
</dbReference>
<evidence type="ECO:0000256" key="1">
    <source>
        <dbReference type="ARBA" id="ARBA00022737"/>
    </source>
</evidence>
<evidence type="ECO:0000259" key="3">
    <source>
        <dbReference type="Pfam" id="PF24883"/>
    </source>
</evidence>
<reference evidence="4 5" key="1">
    <citation type="submission" date="2021-08" db="EMBL/GenBank/DDBJ databases">
        <title>Draft Genome Sequence of Phanerochaete sordida strain YK-624.</title>
        <authorList>
            <person name="Mori T."/>
            <person name="Dohra H."/>
            <person name="Suzuki T."/>
            <person name="Kawagishi H."/>
            <person name="Hirai H."/>
        </authorList>
    </citation>
    <scope>NUCLEOTIDE SEQUENCE [LARGE SCALE GENOMIC DNA]</scope>
    <source>
        <strain evidence="4 5">YK-624</strain>
    </source>
</reference>
<dbReference type="OrthoDB" id="3269932at2759"/>
<sequence>MSSLSPSRAERRIQRIVDAVEPGSDGQDTPHFERYAAQLRRVAGLVRQAEGVRTISLEQRLSEAINSNDELRERARNLLSQIPDLSQRERTSTRGWRTQLKATLKRSLSTKNQNSKIDVETARELDKALDSFLLRDLDQLEDVFVTVMNAYNAATERRDQFQAAEESANFIAQVIGEARSYRSLDSSDYTAASRRRTTSSEDTVADIDLWLAGDMPVYLLTGDIGTGKTHIAYQLCVRLRSSSQSSLNLGTSFFFDAEDKNSIDLLLSSLAYQARPDLRTETLAAVRRCRSTPSAMPNSPFRQMLRDVLASTPPSECIRTVVVIDGVDQCWSRIEVPDLLQYLLTLVSDFPWLRLFLTLRPHPYIMATLARHSFFSRHIHQRHLNEDIQDYAGDVQHYLEDKLQRLHSYDTYLRKHPRALLRLAKLAQGDFTFAHVAVNFLACPGQCIPRLPP</sequence>
<dbReference type="EMBL" id="BPQB01000057">
    <property type="protein sequence ID" value="GJE96274.1"/>
    <property type="molecule type" value="Genomic_DNA"/>
</dbReference>
<dbReference type="SUPFAM" id="SSF52540">
    <property type="entry name" value="P-loop containing nucleoside triphosphate hydrolases"/>
    <property type="match status" value="1"/>
</dbReference>
<accession>A0A9P3GMR4</accession>
<comment type="caution">
    <text evidence="4">The sequence shown here is derived from an EMBL/GenBank/DDBJ whole genome shotgun (WGS) entry which is preliminary data.</text>
</comment>
<dbReference type="Pfam" id="PF24883">
    <property type="entry name" value="NPHP3_N"/>
    <property type="match status" value="1"/>
</dbReference>
<evidence type="ECO:0000256" key="2">
    <source>
        <dbReference type="SAM" id="Coils"/>
    </source>
</evidence>
<proteinExistence type="predicted"/>
<organism evidence="4 5">
    <name type="scientific">Phanerochaete sordida</name>
    <dbReference type="NCBI Taxonomy" id="48140"/>
    <lineage>
        <taxon>Eukaryota</taxon>
        <taxon>Fungi</taxon>
        <taxon>Dikarya</taxon>
        <taxon>Basidiomycota</taxon>
        <taxon>Agaricomycotina</taxon>
        <taxon>Agaricomycetes</taxon>
        <taxon>Polyporales</taxon>
        <taxon>Phanerochaetaceae</taxon>
        <taxon>Phanerochaete</taxon>
    </lineage>
</organism>
<name>A0A9P3GMR4_9APHY</name>